<name>A0A0S2DJW2_LYSEN</name>
<dbReference type="STRING" id="69.GLE_3425"/>
<dbReference type="EMBL" id="CP013140">
    <property type="protein sequence ID" value="ALN58770.1"/>
    <property type="molecule type" value="Genomic_DNA"/>
</dbReference>
<evidence type="ECO:0000313" key="2">
    <source>
        <dbReference type="Proteomes" id="UP000061569"/>
    </source>
</evidence>
<proteinExistence type="predicted"/>
<dbReference type="KEGG" id="lez:GLE_3425"/>
<protein>
    <submittedName>
        <fullName evidence="1">Uncharacterized protein</fullName>
    </submittedName>
</protein>
<sequence>MKRTMMKVAAAVFAVGLVGGVGVANAQIGGAYCNPNGATTNIVQGSWRNYYTCSNHKWVFVKACPVGGGRCVF</sequence>
<gene>
    <name evidence="1" type="ORF">GLE_3425</name>
</gene>
<evidence type="ECO:0000313" key="1">
    <source>
        <dbReference type="EMBL" id="ALN58770.1"/>
    </source>
</evidence>
<dbReference type="AlphaFoldDB" id="A0A0S2DJW2"/>
<dbReference type="PATRIC" id="fig|69.6.peg.3375"/>
<reference evidence="1 2" key="1">
    <citation type="submission" date="2015-11" db="EMBL/GenBank/DDBJ databases">
        <title>Genome sequences of Lysobacter enzymogenes strain C3 and Lysobacter antibioticus ATCC 29479.</title>
        <authorList>
            <person name="Kobayashi D.Y."/>
        </authorList>
    </citation>
    <scope>NUCLEOTIDE SEQUENCE [LARGE SCALE GENOMIC DNA]</scope>
    <source>
        <strain evidence="1 2">C3</strain>
    </source>
</reference>
<organism evidence="1 2">
    <name type="scientific">Lysobacter enzymogenes</name>
    <dbReference type="NCBI Taxonomy" id="69"/>
    <lineage>
        <taxon>Bacteria</taxon>
        <taxon>Pseudomonadati</taxon>
        <taxon>Pseudomonadota</taxon>
        <taxon>Gammaproteobacteria</taxon>
        <taxon>Lysobacterales</taxon>
        <taxon>Lysobacteraceae</taxon>
        <taxon>Lysobacter</taxon>
    </lineage>
</organism>
<accession>A0A0S2DJW2</accession>
<dbReference type="RefSeq" id="WP_057948286.1">
    <property type="nucleotide sequence ID" value="NZ_CP067396.1"/>
</dbReference>
<dbReference type="Proteomes" id="UP000061569">
    <property type="component" value="Chromosome"/>
</dbReference>